<sequence>TNLPFSLPLRAIRQKAASLAAVASRLNSHAATLETTTAEAGYTLEIDMTARRHQDERLIPRLIDSGSSRNFQPGLEVLLAAKSARADVAIVKWSSRACRLRQRTLNQSQLAAPDMLSFRGYCYAVSSAPQNVTVAVSSIKRRCSAGQLYSSWADEIASSLLPPELRLPDLGLQGLYSTSARPSGPAKPLLVKEFINRDGEEPAFWREVQSPDRGRSRRFGEFMHQGFSQAASTATTKTSGSCNISRAATGSGIRWQLLSKHILAKATIIGQSSSRPGFVGPIDPEGRELCVKFNRNSCLRRDCKFRHVCYVCYEAHRRASSALQKLDCGQPGRSNWQRSCPGRSESRTRRCRPRLALSKPLDYRQLVEHQVGRKVLNGRYFPVSDKPEVISTIGAIPKSNNKIRHHPGLLQTLRRLSLNSADFLSDYRIKFETSFTPSCKSVGSWPKVDLTNAYRSVGISPHDFRLTGLKLEIQRPAQRLVHLRHGLPFGLCPAPSGKFFTALSQAVKRMVQRRGFNDIVSYRDELRRSSLQQGRLPARSATLCSICWGSLAFSINWSKVVAPCTKLVYWASHRHTVSGLQELPEDKPRRHQSALSRKRIKQAPTPTRSVARIKLGLPGGPHREAAKSGVQQAQLGPFESDASNWGGCGMHPRPDITSWLIMDCTGDSTEIEPLHINLKKVIAPVLTALYFYSSCKRAAQLIAAPQVRSGELQQALPRALPLAFAETTARGSYRCEKNRTPWKRFSASRIAHRPAPDRLCRQVRAHTTAYRAVRRLSSMALQASVQTLTPQTCTAKGFNDRRAILRDPRIDAALHSVQRKHRQATLRARRPIGDLLKRMAALLAAVLVGFWDLLRRDNAVLPRKPFTTSWRGGHLRRPASITGSGLFFLCSSCNIRRSKPKPQFNARAHRCTALSLTAPPARGASKPRSAWCRRCCQLTNPAHQTQPTRARAAHTLFAYPKAAAGLTPLTGTRLLSACFATSSIVPAWQTGLCLPHSLRRAAPSLAFRAGVPLPVEVYLGWRRPRPSSWRLFETISNGLQLFFLPAPGKKLVCVSALFFPPGLELKCIDFFL</sequence>
<organism evidence="3 4">
    <name type="scientific">Macrostomum lignano</name>
    <dbReference type="NCBI Taxonomy" id="282301"/>
    <lineage>
        <taxon>Eukaryota</taxon>
        <taxon>Metazoa</taxon>
        <taxon>Spiralia</taxon>
        <taxon>Lophotrochozoa</taxon>
        <taxon>Platyhelminthes</taxon>
        <taxon>Rhabditophora</taxon>
        <taxon>Macrostomorpha</taxon>
        <taxon>Macrostomida</taxon>
        <taxon>Macrostomidae</taxon>
        <taxon>Macrostomum</taxon>
    </lineage>
</organism>
<proteinExistence type="predicted"/>
<dbReference type="InterPro" id="IPR000571">
    <property type="entry name" value="Znf_CCCH"/>
</dbReference>
<evidence type="ECO:0000313" key="4">
    <source>
        <dbReference type="WBParaSite" id="maker-unitig_20065-snap-gene-0.1-mRNA-1"/>
    </source>
</evidence>
<dbReference type="WBParaSite" id="maker-unitig_20065-snap-gene-0.1-mRNA-1">
    <property type="protein sequence ID" value="maker-unitig_20065-snap-gene-0.1-mRNA-1"/>
    <property type="gene ID" value="maker-unitig_20065-snap-gene-0.1"/>
</dbReference>
<keyword evidence="1" id="KW-0862">Zinc</keyword>
<feature type="zinc finger region" description="C3H1-type" evidence="1">
    <location>
        <begin position="284"/>
        <end position="310"/>
    </location>
</feature>
<dbReference type="GO" id="GO:0008270">
    <property type="term" value="F:zinc ion binding"/>
    <property type="evidence" value="ECO:0007669"/>
    <property type="project" value="UniProtKB-KW"/>
</dbReference>
<dbReference type="AlphaFoldDB" id="A0A1I8F5I4"/>
<keyword evidence="1" id="KW-0479">Metal-binding</keyword>
<keyword evidence="1" id="KW-0863">Zinc-finger</keyword>
<dbReference type="PROSITE" id="PS50103">
    <property type="entry name" value="ZF_C3H1"/>
    <property type="match status" value="1"/>
</dbReference>
<name>A0A1I8F5I4_9PLAT</name>
<evidence type="ECO:0000313" key="3">
    <source>
        <dbReference type="Proteomes" id="UP000095280"/>
    </source>
</evidence>
<reference evidence="4" key="1">
    <citation type="submission" date="2016-11" db="UniProtKB">
        <authorList>
            <consortium name="WormBaseParasite"/>
        </authorList>
    </citation>
    <scope>IDENTIFICATION</scope>
</reference>
<dbReference type="Proteomes" id="UP000095280">
    <property type="component" value="Unplaced"/>
</dbReference>
<accession>A0A1I8F5I4</accession>
<protein>
    <submittedName>
        <fullName evidence="4">C3H1-type domain-containing protein</fullName>
    </submittedName>
</protein>
<feature type="domain" description="C3H1-type" evidence="2">
    <location>
        <begin position="284"/>
        <end position="310"/>
    </location>
</feature>
<keyword evidence="3" id="KW-1185">Reference proteome</keyword>
<evidence type="ECO:0000259" key="2">
    <source>
        <dbReference type="PROSITE" id="PS50103"/>
    </source>
</evidence>
<evidence type="ECO:0000256" key="1">
    <source>
        <dbReference type="PROSITE-ProRule" id="PRU00723"/>
    </source>
</evidence>